<dbReference type="GO" id="GO:0016301">
    <property type="term" value="F:kinase activity"/>
    <property type="evidence" value="ECO:0007669"/>
    <property type="project" value="UniProtKB-KW"/>
</dbReference>
<dbReference type="Gene3D" id="3.40.1190.20">
    <property type="match status" value="1"/>
</dbReference>
<evidence type="ECO:0000313" key="5">
    <source>
        <dbReference type="EMBL" id="GGG81931.1"/>
    </source>
</evidence>
<evidence type="ECO:0000259" key="4">
    <source>
        <dbReference type="Pfam" id="PF00294"/>
    </source>
</evidence>
<dbReference type="AlphaFoldDB" id="A0A917M780"/>
<dbReference type="EMBL" id="BMER01000001">
    <property type="protein sequence ID" value="GGG81931.1"/>
    <property type="molecule type" value="Genomic_DNA"/>
</dbReference>
<dbReference type="InterPro" id="IPR011611">
    <property type="entry name" value="PfkB_dom"/>
</dbReference>
<feature type="domain" description="Carbohydrate kinase PfkB" evidence="4">
    <location>
        <begin position="4"/>
        <end position="209"/>
    </location>
</feature>
<organism evidence="5 6">
    <name type="scientific">Parapedobacter pyrenivorans</name>
    <dbReference type="NCBI Taxonomy" id="1305674"/>
    <lineage>
        <taxon>Bacteria</taxon>
        <taxon>Pseudomonadati</taxon>
        <taxon>Bacteroidota</taxon>
        <taxon>Sphingobacteriia</taxon>
        <taxon>Sphingobacteriales</taxon>
        <taxon>Sphingobacteriaceae</taxon>
        <taxon>Parapedobacter</taxon>
    </lineage>
</organism>
<evidence type="ECO:0000313" key="6">
    <source>
        <dbReference type="Proteomes" id="UP000660862"/>
    </source>
</evidence>
<dbReference type="InterPro" id="IPR029056">
    <property type="entry name" value="Ribokinase-like"/>
</dbReference>
<dbReference type="PANTHER" id="PTHR43320">
    <property type="entry name" value="SUGAR KINASE"/>
    <property type="match status" value="1"/>
</dbReference>
<comment type="similarity">
    <text evidence="1">Belongs to the carbohydrate kinase PfkB family.</text>
</comment>
<dbReference type="RefSeq" id="WP_188505115.1">
    <property type="nucleotide sequence ID" value="NZ_BMER01000001.1"/>
</dbReference>
<dbReference type="Pfam" id="PF00294">
    <property type="entry name" value="PfkB"/>
    <property type="match status" value="2"/>
</dbReference>
<comment type="caution">
    <text evidence="5">The sequence shown here is derived from an EMBL/GenBank/DDBJ whole genome shotgun (WGS) entry which is preliminary data.</text>
</comment>
<evidence type="ECO:0000256" key="3">
    <source>
        <dbReference type="ARBA" id="ARBA00022777"/>
    </source>
</evidence>
<keyword evidence="2" id="KW-0808">Transferase</keyword>
<dbReference type="InterPro" id="IPR052700">
    <property type="entry name" value="Carb_kinase_PfkB-like"/>
</dbReference>
<feature type="domain" description="Carbohydrate kinase PfkB" evidence="4">
    <location>
        <begin position="276"/>
        <end position="315"/>
    </location>
</feature>
<keyword evidence="6" id="KW-1185">Reference proteome</keyword>
<dbReference type="CDD" id="cd01166">
    <property type="entry name" value="KdgK"/>
    <property type="match status" value="1"/>
</dbReference>
<reference evidence="5" key="1">
    <citation type="journal article" date="2014" name="Int. J. Syst. Evol. Microbiol.">
        <title>Complete genome sequence of Corynebacterium casei LMG S-19264T (=DSM 44701T), isolated from a smear-ripened cheese.</title>
        <authorList>
            <consortium name="US DOE Joint Genome Institute (JGI-PGF)"/>
            <person name="Walter F."/>
            <person name="Albersmeier A."/>
            <person name="Kalinowski J."/>
            <person name="Ruckert C."/>
        </authorList>
    </citation>
    <scope>NUCLEOTIDE SEQUENCE</scope>
    <source>
        <strain evidence="5">CGMCC 1.12195</strain>
    </source>
</reference>
<dbReference type="Proteomes" id="UP000660862">
    <property type="component" value="Unassembled WGS sequence"/>
</dbReference>
<reference evidence="5" key="2">
    <citation type="submission" date="2020-09" db="EMBL/GenBank/DDBJ databases">
        <authorList>
            <person name="Sun Q."/>
            <person name="Zhou Y."/>
        </authorList>
    </citation>
    <scope>NUCLEOTIDE SEQUENCE</scope>
    <source>
        <strain evidence="5">CGMCC 1.12195</strain>
    </source>
</reference>
<evidence type="ECO:0000256" key="2">
    <source>
        <dbReference type="ARBA" id="ARBA00022679"/>
    </source>
</evidence>
<protein>
    <submittedName>
        <fullName evidence="5">2-dehydro-3-deoxygluconokinase</fullName>
    </submittedName>
</protein>
<dbReference type="SUPFAM" id="SSF53613">
    <property type="entry name" value="Ribokinase-like"/>
    <property type="match status" value="1"/>
</dbReference>
<sequence>MTKHKILSFGELLLRLSSSGDSFLGTDAEVAVFPGGSEANVAASLGQWNVPCSYLSRVPDNELVSQALSTLESLGVDTSPSLLEGDRLGLYFLLSANGLTKGEVVYDRKYSAFSQLQPGTIDWDAVLENYTWFHWSALTPALSEPLASVCQEALESAQRNGLTISVDLNYRNKLWNYGKQPIELMPDLLKYCDVVMGNIWAANKMLGTAVLETLGRDTTPDTYFEHAKESALEVFGLLPRCKHIAYTFRFMDSATHNLLYGTYHTKEGDFISAINETNGVIDRIGSGDAFMAGLIYALANDKGGQETIDTATAAGFKKLFVKGDFGNGSM</sequence>
<dbReference type="PANTHER" id="PTHR43320:SF2">
    <property type="entry name" value="2-DEHYDRO-3-DEOXYGLUCONOKINASE_2-DEHYDRO-3-DEOXYGALACTONOKINASE"/>
    <property type="match status" value="1"/>
</dbReference>
<proteinExistence type="inferred from homology"/>
<gene>
    <name evidence="5" type="ORF">GCM10007415_13360</name>
</gene>
<name>A0A917M780_9SPHI</name>
<evidence type="ECO:0000256" key="1">
    <source>
        <dbReference type="ARBA" id="ARBA00010688"/>
    </source>
</evidence>
<keyword evidence="3" id="KW-0418">Kinase</keyword>
<accession>A0A917M780</accession>